<protein>
    <recommendedName>
        <fullName evidence="3">TOG domain-containing protein</fullName>
    </recommendedName>
</protein>
<dbReference type="OrthoDB" id="434146at2759"/>
<sequence>MKAAQALARLGLQDPAALVRQESIRVMEDFAPEAWFQALQTVQGMLENRASLEPACRCSSLEAIACLFAASDAIQSPQGGPAETLGKDDLSAILELIASCFEDLDADVRNVATSVLCGLASGGRGGGRNRSLQAITVAAQRLGHMEDVTRLAAQTALEQLGGFSSRRKTGSEAGGNLYEAARAAAESLCSDDADKRKGAQRILVNLAGEGPTQRATAAAFAVSGLKSENPAVLADAADTFMRLGAEGDPDVLESVGATLSSGSSQAKEVALKILAALSPPGSISDAVSVERGAEEGYRLRQRVAGCLYDKVQDVRLAAIPAFARLLRTQDHDTVSQVALDLPTLTSDVRRDCLEALVLIWTSQTYASGPEEASAVASCLEDGSREVRQLAITLLRASQARGCQDPIFAVASRLRHQQPEVRAAAVEGLAAIAGVGPLGYDRGAVAAAAAHLDSDRWEVRKSSVQ</sequence>
<dbReference type="InterPro" id="IPR016024">
    <property type="entry name" value="ARM-type_fold"/>
</dbReference>
<keyword evidence="2" id="KW-1185">Reference proteome</keyword>
<accession>A0A812UZ56</accession>
<proteinExistence type="predicted"/>
<evidence type="ECO:0000313" key="2">
    <source>
        <dbReference type="Proteomes" id="UP000649617"/>
    </source>
</evidence>
<dbReference type="Gene3D" id="1.25.10.10">
    <property type="entry name" value="Leucine-rich Repeat Variant"/>
    <property type="match status" value="3"/>
</dbReference>
<dbReference type="EMBL" id="CAJNIZ010039302">
    <property type="protein sequence ID" value="CAE7588744.1"/>
    <property type="molecule type" value="Genomic_DNA"/>
</dbReference>
<dbReference type="Proteomes" id="UP000649617">
    <property type="component" value="Unassembled WGS sequence"/>
</dbReference>
<dbReference type="AlphaFoldDB" id="A0A812UZ56"/>
<name>A0A812UZ56_SYMPI</name>
<reference evidence="1" key="1">
    <citation type="submission" date="2021-02" db="EMBL/GenBank/DDBJ databases">
        <authorList>
            <person name="Dougan E. K."/>
            <person name="Rhodes N."/>
            <person name="Thang M."/>
            <person name="Chan C."/>
        </authorList>
    </citation>
    <scope>NUCLEOTIDE SEQUENCE</scope>
</reference>
<feature type="non-terminal residue" evidence="1">
    <location>
        <position position="1"/>
    </location>
</feature>
<dbReference type="InterPro" id="IPR011989">
    <property type="entry name" value="ARM-like"/>
</dbReference>
<comment type="caution">
    <text evidence="1">The sequence shown here is derived from an EMBL/GenBank/DDBJ whole genome shotgun (WGS) entry which is preliminary data.</text>
</comment>
<dbReference type="SUPFAM" id="SSF48371">
    <property type="entry name" value="ARM repeat"/>
    <property type="match status" value="1"/>
</dbReference>
<dbReference type="Pfam" id="PF13646">
    <property type="entry name" value="HEAT_2"/>
    <property type="match status" value="1"/>
</dbReference>
<gene>
    <name evidence="1" type="ORF">SPIL2461_LOCUS15697</name>
</gene>
<evidence type="ECO:0008006" key="3">
    <source>
        <dbReference type="Google" id="ProtNLM"/>
    </source>
</evidence>
<organism evidence="1 2">
    <name type="scientific">Symbiodinium pilosum</name>
    <name type="common">Dinoflagellate</name>
    <dbReference type="NCBI Taxonomy" id="2952"/>
    <lineage>
        <taxon>Eukaryota</taxon>
        <taxon>Sar</taxon>
        <taxon>Alveolata</taxon>
        <taxon>Dinophyceae</taxon>
        <taxon>Suessiales</taxon>
        <taxon>Symbiodiniaceae</taxon>
        <taxon>Symbiodinium</taxon>
    </lineage>
</organism>
<evidence type="ECO:0000313" key="1">
    <source>
        <dbReference type="EMBL" id="CAE7588744.1"/>
    </source>
</evidence>